<comment type="caution">
    <text evidence="15">The sequence shown here is derived from an EMBL/GenBank/DDBJ whole genome shotgun (WGS) entry which is preliminary data.</text>
</comment>
<dbReference type="EMBL" id="BLBS01000057">
    <property type="protein sequence ID" value="GET93338.1"/>
    <property type="molecule type" value="Genomic_DNA"/>
</dbReference>
<dbReference type="GO" id="GO:0004326">
    <property type="term" value="F:tetrahydrofolylpolyglutamate synthase activity"/>
    <property type="evidence" value="ECO:0007669"/>
    <property type="project" value="UniProtKB-EC"/>
</dbReference>
<feature type="transmembrane region" description="Helical" evidence="13">
    <location>
        <begin position="63"/>
        <end position="81"/>
    </location>
</feature>
<dbReference type="InterPro" id="IPR001645">
    <property type="entry name" value="Folylpolyglutamate_synth"/>
</dbReference>
<evidence type="ECO:0000256" key="13">
    <source>
        <dbReference type="SAM" id="Phobius"/>
    </source>
</evidence>
<dbReference type="AlphaFoldDB" id="A0A640KVD4"/>
<dbReference type="Pfam" id="PF08245">
    <property type="entry name" value="Mur_ligase_M"/>
    <property type="match status" value="1"/>
</dbReference>
<keyword evidence="13" id="KW-0812">Transmembrane</keyword>
<dbReference type="GO" id="GO:0005829">
    <property type="term" value="C:cytosol"/>
    <property type="evidence" value="ECO:0007669"/>
    <property type="project" value="TreeGrafter"/>
</dbReference>
<dbReference type="GO" id="GO:0046872">
    <property type="term" value="F:metal ion binding"/>
    <property type="evidence" value="ECO:0007669"/>
    <property type="project" value="UniProtKB-KW"/>
</dbReference>
<dbReference type="SUPFAM" id="SSF53623">
    <property type="entry name" value="MurD-like peptide ligases, catalytic domain"/>
    <property type="match status" value="1"/>
</dbReference>
<evidence type="ECO:0000313" key="15">
    <source>
        <dbReference type="EMBL" id="GET93338.1"/>
    </source>
</evidence>
<keyword evidence="7" id="KW-0547">Nucleotide-binding</keyword>
<dbReference type="Gene3D" id="3.90.190.20">
    <property type="entry name" value="Mur ligase, C-terminal domain"/>
    <property type="match status" value="1"/>
</dbReference>
<keyword evidence="8" id="KW-0067">ATP-binding</keyword>
<keyword evidence="5" id="KW-0436">Ligase</keyword>
<evidence type="ECO:0000256" key="5">
    <source>
        <dbReference type="ARBA" id="ARBA00022598"/>
    </source>
</evidence>
<evidence type="ECO:0000256" key="7">
    <source>
        <dbReference type="ARBA" id="ARBA00022741"/>
    </source>
</evidence>
<dbReference type="FunFam" id="3.40.1190.10:FF:000016">
    <property type="entry name" value="Folylpolyglutamate synthase"/>
    <property type="match status" value="1"/>
</dbReference>
<dbReference type="InterPro" id="IPR013221">
    <property type="entry name" value="Mur_ligase_cen"/>
</dbReference>
<sequence>MLMLFVIRPALFTLSLFSLPLAKGTSVLMLSRFLFYRCFTSLALFFSLSATSTCGSSLFTHTYIYIYICIAVLSFPHLLLVDCRYSLPVCNSHSFLACAFFFSFSSLPHSACLPLQQQSLCLCGLLEDAHQKGEACSLFFTTFRKTAKHKQELCLRVCAMRECLSDLRSLSSLFVNCTRHPRPTLCDTSCLKVFQRFLGYTVESAVAGTAATVAPATKLHAFRHGLSAFIVSSPVSPVARSPHSHLFRRFYVSACACACTALHTSRMSVSTLHPGVASAGSAGRVSPLPQPLPHAQPRVVVHNSGEDSCAEKGATCAAVGVPKRRHRSFKDAMEVIERMTARRPNKCPDAFEITKRYLDRLGFAPILERIRFVHVSGTKGKGTTSAYTAALLQAYGFKVGLFTSPHLTDLRERTVVDGRLLDESVYAQYFFEFLDKYEALQYSDSQLDRDISSPSRANFFRFIFLLSLYIFEEEGVEVAVMEVGMGGRLDSTNTIPSEVSIITSLGYDHMEILGDTIQEIASEKAGIMKPGVICFAAPQVDHPETRSVLEKHARKVRTPLLLLDPNVLPIRGWPKLAIGGAHAVEDSKLALMAARRIAGISPILPLDEVEKSVLQSMTYAGRSQIAAVDDGANATFYLDGAHTVESISSATKWFLEASAANTRDPVPRRVLIFYTSRDPKRVLKAFMPYVPHFCKVVIAQVSNPRMTSHSADPGNVEATMSELREWMVTTTEHWRSMYREVPCLPCARPFSALEDILDLVVPAASDNEDASKPAQVFVCGSFFLVGDIVKLLRIYETGGRRPE</sequence>
<evidence type="ECO:0000256" key="6">
    <source>
        <dbReference type="ARBA" id="ARBA00022723"/>
    </source>
</evidence>
<dbReference type="PANTHER" id="PTHR11136">
    <property type="entry name" value="FOLYLPOLYGLUTAMATE SYNTHASE-RELATED"/>
    <property type="match status" value="1"/>
</dbReference>
<keyword evidence="13" id="KW-1133">Transmembrane helix</keyword>
<dbReference type="PANTHER" id="PTHR11136:SF5">
    <property type="entry name" value="FOLYLPOLYGLUTAMATE SYNTHASE, MITOCHONDRIAL"/>
    <property type="match status" value="1"/>
</dbReference>
<comment type="pathway">
    <text evidence="1">Cofactor biosynthesis; tetrahydrofolylpolyglutamate biosynthesis.</text>
</comment>
<evidence type="ECO:0000256" key="10">
    <source>
        <dbReference type="ARBA" id="ARBA00030592"/>
    </source>
</evidence>
<keyword evidence="4" id="KW-0554">One-carbon metabolism</keyword>
<evidence type="ECO:0000259" key="14">
    <source>
        <dbReference type="Pfam" id="PF08245"/>
    </source>
</evidence>
<evidence type="ECO:0000256" key="1">
    <source>
        <dbReference type="ARBA" id="ARBA00005150"/>
    </source>
</evidence>
<feature type="domain" description="Mur ligase central" evidence="14">
    <location>
        <begin position="467"/>
        <end position="529"/>
    </location>
</feature>
<evidence type="ECO:0000256" key="8">
    <source>
        <dbReference type="ARBA" id="ARBA00022840"/>
    </source>
</evidence>
<proteinExistence type="inferred from homology"/>
<dbReference type="SUPFAM" id="SSF53244">
    <property type="entry name" value="MurD-like peptide ligases, peptide-binding domain"/>
    <property type="match status" value="1"/>
</dbReference>
<feature type="transmembrane region" description="Helical" evidence="13">
    <location>
        <begin position="34"/>
        <end position="51"/>
    </location>
</feature>
<name>A0A640KVD4_LEITA</name>
<comment type="similarity">
    <text evidence="2">Belongs to the folylpolyglutamate synthase family.</text>
</comment>
<evidence type="ECO:0000256" key="3">
    <source>
        <dbReference type="ARBA" id="ARBA00013025"/>
    </source>
</evidence>
<evidence type="ECO:0000313" key="16">
    <source>
        <dbReference type="Proteomes" id="UP000419144"/>
    </source>
</evidence>
<dbReference type="InterPro" id="IPR036615">
    <property type="entry name" value="Mur_ligase_C_dom_sf"/>
</dbReference>
<keyword evidence="9" id="KW-0460">Magnesium</keyword>
<keyword evidence="16" id="KW-1185">Reference proteome</keyword>
<dbReference type="Gene3D" id="3.40.1190.10">
    <property type="entry name" value="Mur-like, catalytic domain"/>
    <property type="match status" value="1"/>
</dbReference>
<evidence type="ECO:0000256" key="11">
    <source>
        <dbReference type="ARBA" id="ARBA00030876"/>
    </source>
</evidence>
<reference evidence="15" key="1">
    <citation type="submission" date="2019-11" db="EMBL/GenBank/DDBJ databases">
        <title>Leishmania tarentolae CDS.</title>
        <authorList>
            <person name="Goto Y."/>
            <person name="Yamagishi J."/>
        </authorList>
    </citation>
    <scope>NUCLEOTIDE SEQUENCE [LARGE SCALE GENOMIC DNA]</scope>
    <source>
        <strain evidence="15">Parrot Tar II</strain>
    </source>
</reference>
<accession>A0A640KVD4</accession>
<evidence type="ECO:0000256" key="4">
    <source>
        <dbReference type="ARBA" id="ARBA00022563"/>
    </source>
</evidence>
<dbReference type="NCBIfam" id="TIGR01499">
    <property type="entry name" value="folC"/>
    <property type="match status" value="1"/>
</dbReference>
<evidence type="ECO:0000256" key="9">
    <source>
        <dbReference type="ARBA" id="ARBA00022842"/>
    </source>
</evidence>
<organism evidence="15 16">
    <name type="scientific">Leishmania tarentolae</name>
    <name type="common">Sauroleishmania tarentolae</name>
    <dbReference type="NCBI Taxonomy" id="5689"/>
    <lineage>
        <taxon>Eukaryota</taxon>
        <taxon>Discoba</taxon>
        <taxon>Euglenozoa</taxon>
        <taxon>Kinetoplastea</taxon>
        <taxon>Metakinetoplastina</taxon>
        <taxon>Trypanosomatida</taxon>
        <taxon>Trypanosomatidae</taxon>
        <taxon>Leishmaniinae</taxon>
        <taxon>Leishmania</taxon>
        <taxon>lizard Leishmania</taxon>
    </lineage>
</organism>
<evidence type="ECO:0000256" key="2">
    <source>
        <dbReference type="ARBA" id="ARBA00008276"/>
    </source>
</evidence>
<dbReference type="InterPro" id="IPR036565">
    <property type="entry name" value="Mur-like_cat_sf"/>
</dbReference>
<dbReference type="VEuPathDB" id="TriTrypDB:LtaPh_3626700"/>
<keyword evidence="13" id="KW-0472">Membrane</keyword>
<dbReference type="Proteomes" id="UP000419144">
    <property type="component" value="Unassembled WGS sequence"/>
</dbReference>
<gene>
    <name evidence="15" type="ORF">LtaPh_3626700</name>
</gene>
<comment type="catalytic activity">
    <reaction evidence="12">
        <text>(6S)-5,6,7,8-tetrahydrofolyl-(gamma-L-Glu)(n) + L-glutamate + ATP = (6S)-5,6,7,8-tetrahydrofolyl-(gamma-L-Glu)(n+1) + ADP + phosphate + H(+)</text>
        <dbReference type="Rhea" id="RHEA:10580"/>
        <dbReference type="Rhea" id="RHEA-COMP:14738"/>
        <dbReference type="Rhea" id="RHEA-COMP:14740"/>
        <dbReference type="ChEBI" id="CHEBI:15378"/>
        <dbReference type="ChEBI" id="CHEBI:29985"/>
        <dbReference type="ChEBI" id="CHEBI:30616"/>
        <dbReference type="ChEBI" id="CHEBI:43474"/>
        <dbReference type="ChEBI" id="CHEBI:141005"/>
        <dbReference type="ChEBI" id="CHEBI:456216"/>
        <dbReference type="EC" id="6.3.2.17"/>
    </reaction>
</comment>
<keyword evidence="6" id="KW-0479">Metal-binding</keyword>
<dbReference type="GO" id="GO:0005524">
    <property type="term" value="F:ATP binding"/>
    <property type="evidence" value="ECO:0007669"/>
    <property type="project" value="UniProtKB-KW"/>
</dbReference>
<dbReference type="OrthoDB" id="5212574at2759"/>
<evidence type="ECO:0000256" key="12">
    <source>
        <dbReference type="ARBA" id="ARBA00047493"/>
    </source>
</evidence>
<dbReference type="GO" id="GO:0006730">
    <property type="term" value="P:one-carbon metabolic process"/>
    <property type="evidence" value="ECO:0007669"/>
    <property type="project" value="UniProtKB-KW"/>
</dbReference>
<protein>
    <recommendedName>
        <fullName evidence="3">tetrahydrofolate synthase</fullName>
        <ecNumber evidence="3">6.3.2.17</ecNumber>
    </recommendedName>
    <alternativeName>
        <fullName evidence="11">Folylpoly-gamma-glutamate synthetase</fullName>
    </alternativeName>
    <alternativeName>
        <fullName evidence="10">Tetrahydrofolylpolyglutamate synthase</fullName>
    </alternativeName>
</protein>
<dbReference type="GO" id="GO:0005739">
    <property type="term" value="C:mitochondrion"/>
    <property type="evidence" value="ECO:0007669"/>
    <property type="project" value="TreeGrafter"/>
</dbReference>
<dbReference type="EC" id="6.3.2.17" evidence="3"/>